<feature type="compositionally biased region" description="Basic and acidic residues" evidence="1">
    <location>
        <begin position="29"/>
        <end position="41"/>
    </location>
</feature>
<evidence type="ECO:0000313" key="3">
    <source>
        <dbReference type="Proteomes" id="UP000609651"/>
    </source>
</evidence>
<dbReference type="EMBL" id="WTPX01000238">
    <property type="protein sequence ID" value="NNJ27945.1"/>
    <property type="molecule type" value="Genomic_DNA"/>
</dbReference>
<sequence length="71" mass="7877">MEHAKQLGRKGTGADGGTPRSKTYPLRRGVRDRIAPRDRVRPMTYRAAPADATARVGAGLFRIRRGGRLFE</sequence>
<evidence type="ECO:0000256" key="1">
    <source>
        <dbReference type="SAM" id="MobiDB-lite"/>
    </source>
</evidence>
<organism evidence="2 3">
    <name type="scientific">Alienimonas chondri</name>
    <dbReference type="NCBI Taxonomy" id="2681879"/>
    <lineage>
        <taxon>Bacteria</taxon>
        <taxon>Pseudomonadati</taxon>
        <taxon>Planctomycetota</taxon>
        <taxon>Planctomycetia</taxon>
        <taxon>Planctomycetales</taxon>
        <taxon>Planctomycetaceae</taxon>
        <taxon>Alienimonas</taxon>
    </lineage>
</organism>
<name>A0ABX1VJD7_9PLAN</name>
<proteinExistence type="predicted"/>
<reference evidence="2 3" key="1">
    <citation type="journal article" date="2020" name="Syst. Appl. Microbiol.">
        <title>Alienimonas chondri sp. nov., a novel planctomycete isolated from the biofilm of the red alga Chondrus crispus.</title>
        <authorList>
            <person name="Vitorino I."/>
            <person name="Albuquerque L."/>
            <person name="Wiegand S."/>
            <person name="Kallscheuer N."/>
            <person name="da Costa M.S."/>
            <person name="Lobo-da-Cunha A."/>
            <person name="Jogler C."/>
            <person name="Lage O.M."/>
        </authorList>
    </citation>
    <scope>NUCLEOTIDE SEQUENCE [LARGE SCALE GENOMIC DNA]</scope>
    <source>
        <strain evidence="2 3">LzC2</strain>
    </source>
</reference>
<keyword evidence="3" id="KW-1185">Reference proteome</keyword>
<comment type="caution">
    <text evidence="2">The sequence shown here is derived from an EMBL/GenBank/DDBJ whole genome shotgun (WGS) entry which is preliminary data.</text>
</comment>
<protein>
    <submittedName>
        <fullName evidence="2">Uncharacterized protein</fullName>
    </submittedName>
</protein>
<dbReference type="Proteomes" id="UP000609651">
    <property type="component" value="Unassembled WGS sequence"/>
</dbReference>
<evidence type="ECO:0000313" key="2">
    <source>
        <dbReference type="EMBL" id="NNJ27945.1"/>
    </source>
</evidence>
<accession>A0ABX1VJD7</accession>
<gene>
    <name evidence="2" type="ORF">LzC2_40560</name>
</gene>
<feature type="region of interest" description="Disordered" evidence="1">
    <location>
        <begin position="1"/>
        <end position="46"/>
    </location>
</feature>